<dbReference type="Proteomes" id="UP000321915">
    <property type="component" value="Segment"/>
</dbReference>
<keyword evidence="2" id="KW-1185">Reference proteome</keyword>
<protein>
    <submittedName>
        <fullName evidence="1">Uncharacterized protein</fullName>
    </submittedName>
</protein>
<dbReference type="EMBL" id="MN183282">
    <property type="protein sequence ID" value="QED11698.1"/>
    <property type="molecule type" value="Genomic_DNA"/>
</dbReference>
<accession>A0A5B8WPT1</accession>
<proteinExistence type="predicted"/>
<evidence type="ECO:0000313" key="2">
    <source>
        <dbReference type="Proteomes" id="UP000321915"/>
    </source>
</evidence>
<gene>
    <name evidence="1" type="primary">210</name>
    <name evidence="1" type="ORF">SEA_QUI_210</name>
</gene>
<dbReference type="RefSeq" id="YP_010660576.1">
    <property type="nucleotide sequence ID" value="NC_070877.1"/>
</dbReference>
<name>A0A5B8WPT1_9CAUD</name>
<evidence type="ECO:0000313" key="1">
    <source>
        <dbReference type="EMBL" id="QED11698.1"/>
    </source>
</evidence>
<dbReference type="GeneID" id="77936570"/>
<sequence length="79" mass="9121">MSDNLYEQAENTWRVIPEFELYEINLLKDIRFAKTKIKFGPALTGSEGVKFYYLNPEPGVGVLMNADHILDVTFPELRN</sequence>
<organism evidence="1 2">
    <name type="scientific">Arthrobacter phage Qui</name>
    <dbReference type="NCBI Taxonomy" id="2603260"/>
    <lineage>
        <taxon>Viruses</taxon>
        <taxon>Duplodnaviria</taxon>
        <taxon>Heunggongvirae</taxon>
        <taxon>Uroviricota</taxon>
        <taxon>Caudoviricetes</taxon>
        <taxon>Quivirus</taxon>
        <taxon>Quivirus qui</taxon>
    </lineage>
</organism>
<reference evidence="1 2" key="1">
    <citation type="submission" date="2019-07" db="EMBL/GenBank/DDBJ databases">
        <authorList>
            <person name="Abdullah A."/>
            <person name="Lima G.C."/>
            <person name="Cuneo C.K."/>
            <person name="Ennest D.C."/>
            <person name="Fritz K.J."/>
            <person name="Johnson B.T."/>
            <person name="Larson S.M."/>
            <person name="Lemunyete M.N."/>
            <person name="Murray M.B."/>
            <person name="Osmond D.E."/>
            <person name="Patras K.A."/>
            <person name="Ransibrahmanakul S."/>
            <person name="Simpson K.A."/>
            <person name="Thull B.S."/>
            <person name="Wetzel S."/>
            <person name="Bonilla J.A."/>
            <person name="Klyczek K."/>
            <person name="Garlena R.A."/>
            <person name="Russell D.A."/>
            <person name="Pope W.H."/>
            <person name="Jacobs-Sera D."/>
            <person name="Hatfull G.F."/>
        </authorList>
    </citation>
    <scope>NUCLEOTIDE SEQUENCE [LARGE SCALE GENOMIC DNA]</scope>
</reference>
<dbReference type="KEGG" id="vg:77936570"/>